<dbReference type="Proteomes" id="UP001066276">
    <property type="component" value="Chromosome 12"/>
</dbReference>
<organism evidence="1 2">
    <name type="scientific">Pleurodeles waltl</name>
    <name type="common">Iberian ribbed newt</name>
    <dbReference type="NCBI Taxonomy" id="8319"/>
    <lineage>
        <taxon>Eukaryota</taxon>
        <taxon>Metazoa</taxon>
        <taxon>Chordata</taxon>
        <taxon>Craniata</taxon>
        <taxon>Vertebrata</taxon>
        <taxon>Euteleostomi</taxon>
        <taxon>Amphibia</taxon>
        <taxon>Batrachia</taxon>
        <taxon>Caudata</taxon>
        <taxon>Salamandroidea</taxon>
        <taxon>Salamandridae</taxon>
        <taxon>Pleurodelinae</taxon>
        <taxon>Pleurodeles</taxon>
    </lineage>
</organism>
<gene>
    <name evidence="1" type="ORF">NDU88_005930</name>
</gene>
<keyword evidence="2" id="KW-1185">Reference proteome</keyword>
<evidence type="ECO:0000313" key="2">
    <source>
        <dbReference type="Proteomes" id="UP001066276"/>
    </source>
</evidence>
<accession>A0AAV7LE53</accession>
<reference evidence="1" key="1">
    <citation type="journal article" date="2022" name="bioRxiv">
        <title>Sequencing and chromosome-scale assembly of the giantPleurodeles waltlgenome.</title>
        <authorList>
            <person name="Brown T."/>
            <person name="Elewa A."/>
            <person name="Iarovenko S."/>
            <person name="Subramanian E."/>
            <person name="Araus A.J."/>
            <person name="Petzold A."/>
            <person name="Susuki M."/>
            <person name="Suzuki K.-i.T."/>
            <person name="Hayashi T."/>
            <person name="Toyoda A."/>
            <person name="Oliveira C."/>
            <person name="Osipova E."/>
            <person name="Leigh N.D."/>
            <person name="Simon A."/>
            <person name="Yun M.H."/>
        </authorList>
    </citation>
    <scope>NUCLEOTIDE SEQUENCE</scope>
    <source>
        <strain evidence="1">20211129_DDA</strain>
        <tissue evidence="1">Liver</tissue>
    </source>
</reference>
<dbReference type="AlphaFoldDB" id="A0AAV7LE53"/>
<name>A0AAV7LE53_PLEWA</name>
<proteinExistence type="predicted"/>
<dbReference type="EMBL" id="JANPWB010000016">
    <property type="protein sequence ID" value="KAJ1085805.1"/>
    <property type="molecule type" value="Genomic_DNA"/>
</dbReference>
<protein>
    <submittedName>
        <fullName evidence="1">Uncharacterized protein</fullName>
    </submittedName>
</protein>
<evidence type="ECO:0000313" key="1">
    <source>
        <dbReference type="EMBL" id="KAJ1085805.1"/>
    </source>
</evidence>
<sequence>MVVLGFRGCLLEQHPFWLEPGRGVAVTDASLCSQALAAVQGGSPPPAPEGLRGGLCASRADRGGLRTRPTVLLCVRLEAVAVTHTAWSLQPGRDGCGPSLRSEALPDERGSLMDEAPASLRWRGHQPGATACLSAP</sequence>
<comment type="caution">
    <text evidence="1">The sequence shown here is derived from an EMBL/GenBank/DDBJ whole genome shotgun (WGS) entry which is preliminary data.</text>
</comment>